<gene>
    <name evidence="2" type="ORF">HZF24_12420</name>
</gene>
<dbReference type="Pfam" id="PF08241">
    <property type="entry name" value="Methyltransf_11"/>
    <property type="match status" value="1"/>
</dbReference>
<proteinExistence type="predicted"/>
<keyword evidence="3" id="KW-1185">Reference proteome</keyword>
<comment type="caution">
    <text evidence="2">The sequence shown here is derived from an EMBL/GenBank/DDBJ whole genome shotgun (WGS) entry which is preliminary data.</text>
</comment>
<dbReference type="CDD" id="cd02440">
    <property type="entry name" value="AdoMet_MTases"/>
    <property type="match status" value="1"/>
</dbReference>
<evidence type="ECO:0000313" key="2">
    <source>
        <dbReference type="EMBL" id="NYB74944.1"/>
    </source>
</evidence>
<keyword evidence="2" id="KW-0489">Methyltransferase</keyword>
<organism evidence="2 3">
    <name type="scientific">Sedimentibacter hydroxybenzoicus DSM 7310</name>
    <dbReference type="NCBI Taxonomy" id="1123245"/>
    <lineage>
        <taxon>Bacteria</taxon>
        <taxon>Bacillati</taxon>
        <taxon>Bacillota</taxon>
        <taxon>Tissierellia</taxon>
        <taxon>Sedimentibacter</taxon>
    </lineage>
</organism>
<evidence type="ECO:0000259" key="1">
    <source>
        <dbReference type="Pfam" id="PF08241"/>
    </source>
</evidence>
<reference evidence="2" key="1">
    <citation type="submission" date="2020-07" db="EMBL/GenBank/DDBJ databases">
        <title>Genomic analysis of a strain of Sedimentibacter Hydroxybenzoicus DSM7310.</title>
        <authorList>
            <person name="Ma S."/>
        </authorList>
    </citation>
    <scope>NUCLEOTIDE SEQUENCE</scope>
    <source>
        <strain evidence="2">DSM 7310</strain>
    </source>
</reference>
<dbReference type="PANTHER" id="PTHR43861">
    <property type="entry name" value="TRANS-ACONITATE 2-METHYLTRANSFERASE-RELATED"/>
    <property type="match status" value="1"/>
</dbReference>
<keyword evidence="2" id="KW-0808">Transferase</keyword>
<dbReference type="RefSeq" id="WP_179238647.1">
    <property type="nucleotide sequence ID" value="NZ_JACBNQ010000015.1"/>
</dbReference>
<protein>
    <submittedName>
        <fullName evidence="2">Class I SAM-dependent methyltransferase</fullName>
    </submittedName>
</protein>
<dbReference type="InterPro" id="IPR029063">
    <property type="entry name" value="SAM-dependent_MTases_sf"/>
</dbReference>
<dbReference type="Proteomes" id="UP000611629">
    <property type="component" value="Unassembled WGS sequence"/>
</dbReference>
<accession>A0A974BKP8</accession>
<sequence length="203" mass="22957">MATLKQENTTIEYYNQNADMFINTTIDADMSELYSEFEKYLSIGCSILDIGCGSGRDSKYFSQKGYSVTSLDASKVMCERTQLITNNVVIQMKAEDIFFEAEFDAVWACASLLHVSKENMLQTMLKIVVALKDSGVLYGSWKYGTGVHDSKGRYFADYTEKTLTELLAGIKNVTVLKLWVTADVRREKNEEKWINVIIKKGGK</sequence>
<dbReference type="PANTHER" id="PTHR43861:SF1">
    <property type="entry name" value="TRANS-ACONITATE 2-METHYLTRANSFERASE"/>
    <property type="match status" value="1"/>
</dbReference>
<dbReference type="InterPro" id="IPR013216">
    <property type="entry name" value="Methyltransf_11"/>
</dbReference>
<dbReference type="AlphaFoldDB" id="A0A974BKP8"/>
<dbReference type="GO" id="GO:0032259">
    <property type="term" value="P:methylation"/>
    <property type="evidence" value="ECO:0007669"/>
    <property type="project" value="UniProtKB-KW"/>
</dbReference>
<dbReference type="GO" id="GO:0008757">
    <property type="term" value="F:S-adenosylmethionine-dependent methyltransferase activity"/>
    <property type="evidence" value="ECO:0007669"/>
    <property type="project" value="InterPro"/>
</dbReference>
<name>A0A974BKP8_SEDHY</name>
<dbReference type="EMBL" id="JACBNQ010000015">
    <property type="protein sequence ID" value="NYB74944.1"/>
    <property type="molecule type" value="Genomic_DNA"/>
</dbReference>
<evidence type="ECO:0000313" key="3">
    <source>
        <dbReference type="Proteomes" id="UP000611629"/>
    </source>
</evidence>
<feature type="domain" description="Methyltransferase type 11" evidence="1">
    <location>
        <begin position="48"/>
        <end position="138"/>
    </location>
</feature>
<dbReference type="Gene3D" id="3.40.50.150">
    <property type="entry name" value="Vaccinia Virus protein VP39"/>
    <property type="match status" value="1"/>
</dbReference>
<dbReference type="SUPFAM" id="SSF53335">
    <property type="entry name" value="S-adenosyl-L-methionine-dependent methyltransferases"/>
    <property type="match status" value="1"/>
</dbReference>